<keyword evidence="1" id="KW-0560">Oxidoreductase</keyword>
<feature type="domain" description="FAD dependent oxidoreductase" evidence="2">
    <location>
        <begin position="3"/>
        <end position="339"/>
    </location>
</feature>
<name>A0A346Y069_9ACTN</name>
<dbReference type="Gene3D" id="3.50.50.60">
    <property type="entry name" value="FAD/NAD(P)-binding domain"/>
    <property type="match status" value="1"/>
</dbReference>
<dbReference type="GO" id="GO:0016491">
    <property type="term" value="F:oxidoreductase activity"/>
    <property type="evidence" value="ECO:0007669"/>
    <property type="project" value="UniProtKB-KW"/>
</dbReference>
<proteinExistence type="predicted"/>
<dbReference type="Pfam" id="PF01266">
    <property type="entry name" value="DAO"/>
    <property type="match status" value="1"/>
</dbReference>
<evidence type="ECO:0000313" key="3">
    <source>
        <dbReference type="EMBL" id="AXV07866.1"/>
    </source>
</evidence>
<dbReference type="SUPFAM" id="SSF51905">
    <property type="entry name" value="FAD/NAD(P)-binding domain"/>
    <property type="match status" value="1"/>
</dbReference>
<dbReference type="InterPro" id="IPR006076">
    <property type="entry name" value="FAD-dep_OxRdtase"/>
</dbReference>
<protein>
    <submittedName>
        <fullName evidence="3">Sarcosine oxidase beta subunit</fullName>
    </submittedName>
</protein>
<dbReference type="PANTHER" id="PTHR13847:SF287">
    <property type="entry name" value="FAD-DEPENDENT OXIDOREDUCTASE DOMAIN-CONTAINING PROTEIN 1"/>
    <property type="match status" value="1"/>
</dbReference>
<dbReference type="EMBL" id="CP031165">
    <property type="protein sequence ID" value="AXV07866.1"/>
    <property type="molecule type" value="Genomic_DNA"/>
</dbReference>
<dbReference type="Gene3D" id="3.30.9.10">
    <property type="entry name" value="D-Amino Acid Oxidase, subunit A, domain 2"/>
    <property type="match status" value="1"/>
</dbReference>
<gene>
    <name evidence="3" type="ORF">DVS28_a3190</name>
</gene>
<dbReference type="SUPFAM" id="SSF54373">
    <property type="entry name" value="FAD-linked reductases, C-terminal domain"/>
    <property type="match status" value="1"/>
</dbReference>
<accession>A0A346Y069</accession>
<sequence length="371" mass="40680">MTHVAIIGAGIIGASCAYHLASRGAEVTVIEREEGVAMGSTGRSAAGFRVQFSTPPNVQLSLKSLEWYRSHDSGYQPQGYLFLVPEERWADRLEQVEMQRAEGARVDILTVEQAREIVDFVPDGIHGATFGPDDGFVDPDRSAQLLMSQAREQGTVFHRLETVTDIAVDGDGWQLTTNKGELHADVVVNAAGAWGGEVAAMAGLTVPVEPFRNDVFVTAPRERDRVLPLTIDLPSGVYFRSEGNRLLIGHHDHHGPKGFLTGVDWDHLDQIMEAAFERYPWFESEELDQKASWWGYYEVTPDYSPVLGRDPAATGWVNACGFSGHGVMHAPAAGLVIAEEVLDGEAHSVDLSPFRLERFDGQDLTIETAVI</sequence>
<evidence type="ECO:0000259" key="2">
    <source>
        <dbReference type="Pfam" id="PF01266"/>
    </source>
</evidence>
<dbReference type="PANTHER" id="PTHR13847">
    <property type="entry name" value="SARCOSINE DEHYDROGENASE-RELATED"/>
    <property type="match status" value="1"/>
</dbReference>
<dbReference type="GO" id="GO:0005737">
    <property type="term" value="C:cytoplasm"/>
    <property type="evidence" value="ECO:0007669"/>
    <property type="project" value="TreeGrafter"/>
</dbReference>
<dbReference type="InterPro" id="IPR036188">
    <property type="entry name" value="FAD/NAD-bd_sf"/>
</dbReference>
<evidence type="ECO:0000256" key="1">
    <source>
        <dbReference type="ARBA" id="ARBA00023002"/>
    </source>
</evidence>
<reference evidence="3 4" key="1">
    <citation type="submission" date="2018-09" db="EMBL/GenBank/DDBJ databases">
        <title>Complete genome sequence of Euzebya sp. DY32-46 isolated from seawater of Pacific Ocean.</title>
        <authorList>
            <person name="Xu L."/>
            <person name="Wu Y.-H."/>
            <person name="Xu X.-W."/>
        </authorList>
    </citation>
    <scope>NUCLEOTIDE SEQUENCE [LARGE SCALE GENOMIC DNA]</scope>
    <source>
        <strain evidence="3 4">DY32-46</strain>
    </source>
</reference>
<dbReference type="RefSeq" id="WP_114592295.1">
    <property type="nucleotide sequence ID" value="NZ_CP031165.1"/>
</dbReference>
<keyword evidence="4" id="KW-1185">Reference proteome</keyword>
<evidence type="ECO:0000313" key="4">
    <source>
        <dbReference type="Proteomes" id="UP000264006"/>
    </source>
</evidence>
<dbReference type="OrthoDB" id="9805852at2"/>
<dbReference type="KEGG" id="euz:DVS28_a3190"/>
<organism evidence="3 4">
    <name type="scientific">Euzebya pacifica</name>
    <dbReference type="NCBI Taxonomy" id="1608957"/>
    <lineage>
        <taxon>Bacteria</taxon>
        <taxon>Bacillati</taxon>
        <taxon>Actinomycetota</taxon>
        <taxon>Nitriliruptoria</taxon>
        <taxon>Euzebyales</taxon>
    </lineage>
</organism>
<dbReference type="AlphaFoldDB" id="A0A346Y069"/>
<dbReference type="Proteomes" id="UP000264006">
    <property type="component" value="Chromosome"/>
</dbReference>